<dbReference type="GO" id="GO:0019251">
    <property type="term" value="P:anaerobic cobalamin biosynthetic process"/>
    <property type="evidence" value="ECO:0007669"/>
    <property type="project" value="InterPro"/>
</dbReference>
<dbReference type="OrthoDB" id="9770331at2"/>
<organism evidence="3 4">
    <name type="scientific">Desulfonatronospira thiodismutans ASO3-1</name>
    <dbReference type="NCBI Taxonomy" id="555779"/>
    <lineage>
        <taxon>Bacteria</taxon>
        <taxon>Pseudomonadati</taxon>
        <taxon>Thermodesulfobacteriota</taxon>
        <taxon>Desulfovibrionia</taxon>
        <taxon>Desulfovibrionales</taxon>
        <taxon>Desulfonatronovibrionaceae</taxon>
        <taxon>Desulfonatronospira</taxon>
    </lineage>
</organism>
<name>D6SL84_9BACT</name>
<feature type="region of interest" description="Disordered" evidence="1">
    <location>
        <begin position="268"/>
        <end position="312"/>
    </location>
</feature>
<comment type="caution">
    <text evidence="3">The sequence shown here is derived from an EMBL/GenBank/DDBJ whole genome shotgun (WGS) entry which is preliminary data.</text>
</comment>
<feature type="region of interest" description="Disordered" evidence="1">
    <location>
        <begin position="24"/>
        <end position="49"/>
    </location>
</feature>
<dbReference type="PROSITE" id="PS51257">
    <property type="entry name" value="PROKAR_LIPOPROTEIN"/>
    <property type="match status" value="1"/>
</dbReference>
<sequence length="352" mass="39807">MRQVLLSLTLLLLPMFMMIQGCHAHSHGHDHDHDHDHDHGHEHHHHDEDKDMKKGILLAAFGSSYPQAQPALDNIEKMTKEAFPEVPVRWAYTSRMVRHSLAKKDKHFDSPAMALARMEDEGFTHVAVMSLHTIGGVEFHELRSVVGAFQDMQSNLKQVSLSSPLLGSPDVMERVRDSMLDNLPADRKADEAVIWVGHGSYHPSNAFYQALAYKLQRKDENVFMATLGCLGGSPSFEDVKEEVKAKGIDKAYLVPFMSVVGAHTIRDVAGKDNSGHDHSHDHGHEHNHDHEHNHSHDHGHDHDHDHHHGDPWKQRLQDAGIETEVVLKGTGEYDDFVNIWLDQLKKAVEQLH</sequence>
<feature type="chain" id="PRO_5003087967" evidence="2">
    <location>
        <begin position="25"/>
        <end position="352"/>
    </location>
</feature>
<dbReference type="SUPFAM" id="SSF53800">
    <property type="entry name" value="Chelatase"/>
    <property type="match status" value="1"/>
</dbReference>
<dbReference type="Proteomes" id="UP000005496">
    <property type="component" value="Unassembled WGS sequence"/>
</dbReference>
<dbReference type="Pfam" id="PF06180">
    <property type="entry name" value="CbiK"/>
    <property type="match status" value="2"/>
</dbReference>
<proteinExistence type="predicted"/>
<evidence type="ECO:0000313" key="4">
    <source>
        <dbReference type="Proteomes" id="UP000005496"/>
    </source>
</evidence>
<dbReference type="Gene3D" id="3.40.50.1400">
    <property type="match status" value="2"/>
</dbReference>
<gene>
    <name evidence="3" type="ORF">Dthio_PD2865</name>
</gene>
<reference evidence="3" key="1">
    <citation type="submission" date="2010-05" db="EMBL/GenBank/DDBJ databases">
        <title>The draft genome of Desulfonatronospira thiodismutans ASO3-1.</title>
        <authorList>
            <consortium name="US DOE Joint Genome Institute (JGI-PGF)"/>
            <person name="Lucas S."/>
            <person name="Copeland A."/>
            <person name="Lapidus A."/>
            <person name="Cheng J.-F."/>
            <person name="Bruce D."/>
            <person name="Goodwin L."/>
            <person name="Pitluck S."/>
            <person name="Chertkov O."/>
            <person name="Brettin T."/>
            <person name="Detter J.C."/>
            <person name="Han C."/>
            <person name="Land M.L."/>
            <person name="Hauser L."/>
            <person name="Kyrpides N."/>
            <person name="Mikhailova N."/>
            <person name="Muyzer G."/>
            <person name="Woyke T."/>
        </authorList>
    </citation>
    <scope>NUCLEOTIDE SEQUENCE [LARGE SCALE GENOMIC DNA]</scope>
    <source>
        <strain evidence="3">ASO3-1</strain>
    </source>
</reference>
<feature type="signal peptide" evidence="2">
    <location>
        <begin position="1"/>
        <end position="24"/>
    </location>
</feature>
<dbReference type="InterPro" id="IPR010388">
    <property type="entry name" value="Anaerobic_Co-chelatase"/>
</dbReference>
<keyword evidence="2" id="KW-0732">Signal</keyword>
<dbReference type="GO" id="GO:0016852">
    <property type="term" value="F:sirohydrochlorin cobaltochelatase activity"/>
    <property type="evidence" value="ECO:0007669"/>
    <property type="project" value="InterPro"/>
</dbReference>
<dbReference type="AlphaFoldDB" id="D6SL84"/>
<feature type="compositionally biased region" description="Basic and acidic residues" evidence="1">
    <location>
        <begin position="27"/>
        <end position="49"/>
    </location>
</feature>
<evidence type="ECO:0000256" key="2">
    <source>
        <dbReference type="SAM" id="SignalP"/>
    </source>
</evidence>
<evidence type="ECO:0000256" key="1">
    <source>
        <dbReference type="SAM" id="MobiDB-lite"/>
    </source>
</evidence>
<dbReference type="EMBL" id="ACJN02000001">
    <property type="protein sequence ID" value="EFI35445.1"/>
    <property type="molecule type" value="Genomic_DNA"/>
</dbReference>
<protein>
    <submittedName>
        <fullName evidence="3">Anaerobic cobalt chelatase</fullName>
    </submittedName>
</protein>
<dbReference type="CDD" id="cd03412">
    <property type="entry name" value="CbiK_N"/>
    <property type="match status" value="1"/>
</dbReference>
<dbReference type="eggNOG" id="COG4822">
    <property type="taxonomic scope" value="Bacteria"/>
</dbReference>
<accession>D6SL84</accession>
<keyword evidence="4" id="KW-1185">Reference proteome</keyword>
<dbReference type="RefSeq" id="WP_008868577.1">
    <property type="nucleotide sequence ID" value="NZ_ACJN02000001.1"/>
</dbReference>
<evidence type="ECO:0000313" key="3">
    <source>
        <dbReference type="EMBL" id="EFI35445.1"/>
    </source>
</evidence>